<gene>
    <name evidence="3" type="ORF">CSW57_21265</name>
</gene>
<dbReference type="SUPFAM" id="SSF54427">
    <property type="entry name" value="NTF2-like"/>
    <property type="match status" value="1"/>
</dbReference>
<dbReference type="PANTHER" id="PTHR41252">
    <property type="entry name" value="BLR2505 PROTEIN"/>
    <property type="match status" value="1"/>
</dbReference>
<accession>A0A2G3PK41</accession>
<sequence>MDCFDGAPHPRGRLASFSGNCGQPRSQSGPPDPIPRQRETVQASIRAENVAIIERVYGLLQAFDVEAFAMHVHPDFTVDAPNSLPYGGLTRGTEEMKDRMSSFARYWDEPTFNVHAITADDEALVTAHVTLCAVGKATGERLEMEVVEVWSIEGGRISSQRTFYFDPVVARRAAGVTSEPST</sequence>
<name>A0A2G3PK41_WILMA</name>
<evidence type="ECO:0000256" key="1">
    <source>
        <dbReference type="SAM" id="MobiDB-lite"/>
    </source>
</evidence>
<dbReference type="InterPro" id="IPR032710">
    <property type="entry name" value="NTF2-like_dom_sf"/>
</dbReference>
<dbReference type="InterPro" id="IPR037401">
    <property type="entry name" value="SnoaL-like"/>
</dbReference>
<dbReference type="Gene3D" id="3.10.450.50">
    <property type="match status" value="1"/>
</dbReference>
<dbReference type="AlphaFoldDB" id="A0A2G3PK41"/>
<comment type="caution">
    <text evidence="3">The sequence shown here is derived from an EMBL/GenBank/DDBJ whole genome shotgun (WGS) entry which is preliminary data.</text>
</comment>
<evidence type="ECO:0000313" key="4">
    <source>
        <dbReference type="Proteomes" id="UP000225108"/>
    </source>
</evidence>
<dbReference type="EMBL" id="PEBD01000010">
    <property type="protein sequence ID" value="PHV66150.1"/>
    <property type="molecule type" value="Genomic_DNA"/>
</dbReference>
<feature type="compositionally biased region" description="Polar residues" evidence="1">
    <location>
        <begin position="17"/>
        <end position="29"/>
    </location>
</feature>
<dbReference type="Proteomes" id="UP000225108">
    <property type="component" value="Unassembled WGS sequence"/>
</dbReference>
<protein>
    <recommendedName>
        <fullName evidence="2">SnoaL-like domain-containing protein</fullName>
    </recommendedName>
</protein>
<proteinExistence type="predicted"/>
<dbReference type="Pfam" id="PF12680">
    <property type="entry name" value="SnoaL_2"/>
    <property type="match status" value="1"/>
</dbReference>
<evidence type="ECO:0000259" key="2">
    <source>
        <dbReference type="Pfam" id="PF12680"/>
    </source>
</evidence>
<feature type="region of interest" description="Disordered" evidence="1">
    <location>
        <begin position="1"/>
        <end position="39"/>
    </location>
</feature>
<dbReference type="PANTHER" id="PTHR41252:SF1">
    <property type="entry name" value="BLR2505 PROTEIN"/>
    <property type="match status" value="1"/>
</dbReference>
<evidence type="ECO:0000313" key="3">
    <source>
        <dbReference type="EMBL" id="PHV66150.1"/>
    </source>
</evidence>
<feature type="domain" description="SnoaL-like" evidence="2">
    <location>
        <begin position="53"/>
        <end position="158"/>
    </location>
</feature>
<reference evidence="3 4" key="1">
    <citation type="submission" date="2017-10" db="EMBL/GenBank/DDBJ databases">
        <title>The draft genome sequence of Williamsia sp. BULT 1.1 isolated from the semi-arid grassland soils from South Africa.</title>
        <authorList>
            <person name="Kabwe M.H."/>
            <person name="Govender N."/>
            <person name="Mutseka Lunga P."/>
            <person name="Vikram S."/>
            <person name="Makhalanyane T.P."/>
        </authorList>
    </citation>
    <scope>NUCLEOTIDE SEQUENCE [LARGE SCALE GENOMIC DNA]</scope>
    <source>
        <strain evidence="3 4">BULT 1.1</strain>
    </source>
</reference>
<organism evidence="3 4">
    <name type="scientific">Williamsia marianensis</name>
    <dbReference type="NCBI Taxonomy" id="85044"/>
    <lineage>
        <taxon>Bacteria</taxon>
        <taxon>Bacillati</taxon>
        <taxon>Actinomycetota</taxon>
        <taxon>Actinomycetes</taxon>
        <taxon>Mycobacteriales</taxon>
        <taxon>Nocardiaceae</taxon>
        <taxon>Williamsia</taxon>
    </lineage>
</organism>